<name>A0A8J3I473_9CHLR</name>
<gene>
    <name evidence="2" type="ORF">KSX_80700</name>
</gene>
<comment type="caution">
    <text evidence="2">The sequence shown here is derived from an EMBL/GenBank/DDBJ whole genome shotgun (WGS) entry which is preliminary data.</text>
</comment>
<keyword evidence="3" id="KW-1185">Reference proteome</keyword>
<sequence>MLHGQKSKRGEVFSDRLLVDYPYLLFARTLQVMMEAAKQTQRSDHQTKGDARTLSMSEKMGDGSLASIEVLLYSKNTPTK</sequence>
<protein>
    <submittedName>
        <fullName evidence="2">Uncharacterized protein</fullName>
    </submittedName>
</protein>
<evidence type="ECO:0000313" key="3">
    <source>
        <dbReference type="Proteomes" id="UP000612362"/>
    </source>
</evidence>
<evidence type="ECO:0000313" key="2">
    <source>
        <dbReference type="EMBL" id="GHO49907.1"/>
    </source>
</evidence>
<dbReference type="AlphaFoldDB" id="A0A8J3I473"/>
<evidence type="ECO:0000256" key="1">
    <source>
        <dbReference type="SAM" id="MobiDB-lite"/>
    </source>
</evidence>
<feature type="compositionally biased region" description="Basic and acidic residues" evidence="1">
    <location>
        <begin position="41"/>
        <end position="51"/>
    </location>
</feature>
<feature type="region of interest" description="Disordered" evidence="1">
    <location>
        <begin position="37"/>
        <end position="60"/>
    </location>
</feature>
<dbReference type="EMBL" id="BNJF01000006">
    <property type="protein sequence ID" value="GHO49907.1"/>
    <property type="molecule type" value="Genomic_DNA"/>
</dbReference>
<dbReference type="Proteomes" id="UP000612362">
    <property type="component" value="Unassembled WGS sequence"/>
</dbReference>
<accession>A0A8J3I473</accession>
<proteinExistence type="predicted"/>
<reference evidence="2" key="1">
    <citation type="submission" date="2020-10" db="EMBL/GenBank/DDBJ databases">
        <title>Taxonomic study of unclassified bacteria belonging to the class Ktedonobacteria.</title>
        <authorList>
            <person name="Yabe S."/>
            <person name="Wang C.M."/>
            <person name="Zheng Y."/>
            <person name="Sakai Y."/>
            <person name="Cavaletti L."/>
            <person name="Monciardini P."/>
            <person name="Donadio S."/>
        </authorList>
    </citation>
    <scope>NUCLEOTIDE SEQUENCE</scope>
    <source>
        <strain evidence="2">SOSP1-1</strain>
    </source>
</reference>
<organism evidence="2 3">
    <name type="scientific">Ktedonospora formicarum</name>
    <dbReference type="NCBI Taxonomy" id="2778364"/>
    <lineage>
        <taxon>Bacteria</taxon>
        <taxon>Bacillati</taxon>
        <taxon>Chloroflexota</taxon>
        <taxon>Ktedonobacteria</taxon>
        <taxon>Ktedonobacterales</taxon>
        <taxon>Ktedonobacteraceae</taxon>
        <taxon>Ktedonospora</taxon>
    </lineage>
</organism>